<evidence type="ECO:0000256" key="1">
    <source>
        <dbReference type="SAM" id="MobiDB-lite"/>
    </source>
</evidence>
<sequence length="79" mass="8395">MYRSVDEDSSGSGDENVSETSGVSADADIDERLDEAAALSVGRSTLVDQAACTSSSLHSPLWLMSTVLQVRYVSMNPLL</sequence>
<accession>A0A251V8X4</accession>
<organism evidence="2 3">
    <name type="scientific">Helianthus annuus</name>
    <name type="common">Common sunflower</name>
    <dbReference type="NCBI Taxonomy" id="4232"/>
    <lineage>
        <taxon>Eukaryota</taxon>
        <taxon>Viridiplantae</taxon>
        <taxon>Streptophyta</taxon>
        <taxon>Embryophyta</taxon>
        <taxon>Tracheophyta</taxon>
        <taxon>Spermatophyta</taxon>
        <taxon>Magnoliopsida</taxon>
        <taxon>eudicotyledons</taxon>
        <taxon>Gunneridae</taxon>
        <taxon>Pentapetalae</taxon>
        <taxon>asterids</taxon>
        <taxon>campanulids</taxon>
        <taxon>Asterales</taxon>
        <taxon>Asteraceae</taxon>
        <taxon>Asteroideae</taxon>
        <taxon>Heliantheae alliance</taxon>
        <taxon>Heliantheae</taxon>
        <taxon>Helianthus</taxon>
    </lineage>
</organism>
<dbReference type="AlphaFoldDB" id="A0A251V8X4"/>
<protein>
    <submittedName>
        <fullName evidence="2">Uncharacterized protein</fullName>
    </submittedName>
</protein>
<dbReference type="InParanoid" id="A0A251V8X4"/>
<proteinExistence type="predicted"/>
<gene>
    <name evidence="2" type="ORF">HannXRQ_Chr03g0078391</name>
</gene>
<feature type="region of interest" description="Disordered" evidence="1">
    <location>
        <begin position="1"/>
        <end position="29"/>
    </location>
</feature>
<feature type="compositionally biased region" description="Low complexity" evidence="1">
    <location>
        <begin position="10"/>
        <end position="19"/>
    </location>
</feature>
<evidence type="ECO:0000313" key="3">
    <source>
        <dbReference type="Proteomes" id="UP000215914"/>
    </source>
</evidence>
<keyword evidence="3" id="KW-1185">Reference proteome</keyword>
<name>A0A251V8X4_HELAN</name>
<evidence type="ECO:0000313" key="2">
    <source>
        <dbReference type="EMBL" id="OTG31683.1"/>
    </source>
</evidence>
<dbReference type="EMBL" id="CM007892">
    <property type="protein sequence ID" value="OTG31683.1"/>
    <property type="molecule type" value="Genomic_DNA"/>
</dbReference>
<dbReference type="Proteomes" id="UP000215914">
    <property type="component" value="Chromosome 3"/>
</dbReference>
<reference evidence="3" key="1">
    <citation type="journal article" date="2017" name="Nature">
        <title>The sunflower genome provides insights into oil metabolism, flowering and Asterid evolution.</title>
        <authorList>
            <person name="Badouin H."/>
            <person name="Gouzy J."/>
            <person name="Grassa C.J."/>
            <person name="Murat F."/>
            <person name="Staton S.E."/>
            <person name="Cottret L."/>
            <person name="Lelandais-Briere C."/>
            <person name="Owens G.L."/>
            <person name="Carrere S."/>
            <person name="Mayjonade B."/>
            <person name="Legrand L."/>
            <person name="Gill N."/>
            <person name="Kane N.C."/>
            <person name="Bowers J.E."/>
            <person name="Hubner S."/>
            <person name="Bellec A."/>
            <person name="Berard A."/>
            <person name="Berges H."/>
            <person name="Blanchet N."/>
            <person name="Boniface M.C."/>
            <person name="Brunel D."/>
            <person name="Catrice O."/>
            <person name="Chaidir N."/>
            <person name="Claudel C."/>
            <person name="Donnadieu C."/>
            <person name="Faraut T."/>
            <person name="Fievet G."/>
            <person name="Helmstetter N."/>
            <person name="King M."/>
            <person name="Knapp S.J."/>
            <person name="Lai Z."/>
            <person name="Le Paslier M.C."/>
            <person name="Lippi Y."/>
            <person name="Lorenzon L."/>
            <person name="Mandel J.R."/>
            <person name="Marage G."/>
            <person name="Marchand G."/>
            <person name="Marquand E."/>
            <person name="Bret-Mestries E."/>
            <person name="Morien E."/>
            <person name="Nambeesan S."/>
            <person name="Nguyen T."/>
            <person name="Pegot-Espagnet P."/>
            <person name="Pouilly N."/>
            <person name="Raftis F."/>
            <person name="Sallet E."/>
            <person name="Schiex T."/>
            <person name="Thomas J."/>
            <person name="Vandecasteele C."/>
            <person name="Vares D."/>
            <person name="Vear F."/>
            <person name="Vautrin S."/>
            <person name="Crespi M."/>
            <person name="Mangin B."/>
            <person name="Burke J.M."/>
            <person name="Salse J."/>
            <person name="Munos S."/>
            <person name="Vincourt P."/>
            <person name="Rieseberg L.H."/>
            <person name="Langlade N.B."/>
        </authorList>
    </citation>
    <scope>NUCLEOTIDE SEQUENCE [LARGE SCALE GENOMIC DNA]</scope>
    <source>
        <strain evidence="3">cv. SF193</strain>
    </source>
</reference>